<proteinExistence type="predicted"/>
<name>A0A913ZP02_PATMI</name>
<dbReference type="Proteomes" id="UP000887568">
    <property type="component" value="Unplaced"/>
</dbReference>
<dbReference type="AlphaFoldDB" id="A0A913ZP02"/>
<dbReference type="OrthoDB" id="8669907at2759"/>
<dbReference type="GeneID" id="119725963"/>
<accession>A0A913ZP02</accession>
<protein>
    <submittedName>
        <fullName evidence="1">Uncharacterized protein</fullName>
    </submittedName>
</protein>
<keyword evidence="2" id="KW-1185">Reference proteome</keyword>
<dbReference type="EnsemblMetazoa" id="XM_038197590.1">
    <property type="protein sequence ID" value="XP_038053518.1"/>
    <property type="gene ID" value="LOC119725963"/>
</dbReference>
<dbReference type="RefSeq" id="XP_038053518.1">
    <property type="nucleotide sequence ID" value="XM_038197590.1"/>
</dbReference>
<reference evidence="1" key="1">
    <citation type="submission" date="2022-11" db="UniProtKB">
        <authorList>
            <consortium name="EnsemblMetazoa"/>
        </authorList>
    </citation>
    <scope>IDENTIFICATION</scope>
</reference>
<evidence type="ECO:0000313" key="1">
    <source>
        <dbReference type="EnsemblMetazoa" id="XP_038053518.1"/>
    </source>
</evidence>
<organism evidence="1 2">
    <name type="scientific">Patiria miniata</name>
    <name type="common">Bat star</name>
    <name type="synonym">Asterina miniata</name>
    <dbReference type="NCBI Taxonomy" id="46514"/>
    <lineage>
        <taxon>Eukaryota</taxon>
        <taxon>Metazoa</taxon>
        <taxon>Echinodermata</taxon>
        <taxon>Eleutherozoa</taxon>
        <taxon>Asterozoa</taxon>
        <taxon>Asteroidea</taxon>
        <taxon>Valvatacea</taxon>
        <taxon>Valvatida</taxon>
        <taxon>Asterinidae</taxon>
        <taxon>Patiria</taxon>
    </lineage>
</organism>
<sequence length="174" mass="19061">MDVFQPIHKCLDVRLETVLVVILDGQSLYEKKMATRLCFLALFALQLVGISSALRCHVCDSLDGPGTDYCAEVTSGVDSTDLTGNVSYSDASCDKYCIKTEVTRGPEYQDQADYVQSVARTCGSQCINYCYPLEKMEVCVHCCQTDLCNGACALNFYTAIMTGGWLLVTLLQTG</sequence>
<dbReference type="OMA" id="CIKTEVT"/>
<evidence type="ECO:0000313" key="2">
    <source>
        <dbReference type="Proteomes" id="UP000887568"/>
    </source>
</evidence>